<reference evidence="2" key="1">
    <citation type="submission" date="2021-01" db="EMBL/GenBank/DDBJ databases">
        <authorList>
            <person name="Corre E."/>
            <person name="Pelletier E."/>
            <person name="Niang G."/>
            <person name="Scheremetjew M."/>
            <person name="Finn R."/>
            <person name="Kale V."/>
            <person name="Holt S."/>
            <person name="Cochrane G."/>
            <person name="Meng A."/>
            <person name="Brown T."/>
            <person name="Cohen L."/>
        </authorList>
    </citation>
    <scope>NUCLEOTIDE SEQUENCE</scope>
    <source>
        <strain evidence="2">CCMP 410</strain>
    </source>
</reference>
<feature type="compositionally biased region" description="Polar residues" evidence="1">
    <location>
        <begin position="107"/>
        <end position="119"/>
    </location>
</feature>
<dbReference type="EMBL" id="HBGK01037232">
    <property type="protein sequence ID" value="CAD9296039.1"/>
    <property type="molecule type" value="Transcribed_RNA"/>
</dbReference>
<gene>
    <name evidence="2" type="ORF">GOCE00092_LOCUS19295</name>
</gene>
<evidence type="ECO:0000313" key="2">
    <source>
        <dbReference type="EMBL" id="CAD9296039.1"/>
    </source>
</evidence>
<feature type="region of interest" description="Disordered" evidence="1">
    <location>
        <begin position="99"/>
        <end position="119"/>
    </location>
</feature>
<protein>
    <submittedName>
        <fullName evidence="2">Uncharacterized protein</fullName>
    </submittedName>
</protein>
<proteinExistence type="predicted"/>
<evidence type="ECO:0000256" key="1">
    <source>
        <dbReference type="SAM" id="MobiDB-lite"/>
    </source>
</evidence>
<accession>A0A7S1VDA2</accession>
<name>A0A7S1VDA2_9STRA</name>
<sequence>MKRPRGTAISFCTSYILLLQRHSLLYYSTKELRWCWDMTSIRGQTDLAGNVAAAVVEHIHDLDPTTQKLLLDGSDGVQFEQVLARVAYSAAEETAKGWQWRREDEQTSPGPLTRISSSRRSMTWRAQRIREW</sequence>
<organism evidence="2">
    <name type="scientific">Grammatophora oceanica</name>
    <dbReference type="NCBI Taxonomy" id="210454"/>
    <lineage>
        <taxon>Eukaryota</taxon>
        <taxon>Sar</taxon>
        <taxon>Stramenopiles</taxon>
        <taxon>Ochrophyta</taxon>
        <taxon>Bacillariophyta</taxon>
        <taxon>Fragilariophyceae</taxon>
        <taxon>Fragilariophycidae</taxon>
        <taxon>Rhabdonematales</taxon>
        <taxon>Grammatophoraceae</taxon>
        <taxon>Grammatophora</taxon>
    </lineage>
</organism>
<dbReference type="AlphaFoldDB" id="A0A7S1VDA2"/>